<organism evidence="2 3">
    <name type="scientific">Bodo saltans</name>
    <name type="common">Flagellated protozoan</name>
    <dbReference type="NCBI Taxonomy" id="75058"/>
    <lineage>
        <taxon>Eukaryota</taxon>
        <taxon>Discoba</taxon>
        <taxon>Euglenozoa</taxon>
        <taxon>Kinetoplastea</taxon>
        <taxon>Metakinetoplastina</taxon>
        <taxon>Eubodonida</taxon>
        <taxon>Bodonidae</taxon>
        <taxon>Bodo</taxon>
    </lineage>
</organism>
<dbReference type="EMBL" id="CYKH01001364">
    <property type="protein sequence ID" value="CUI14513.1"/>
    <property type="molecule type" value="Genomic_DNA"/>
</dbReference>
<feature type="compositionally biased region" description="Polar residues" evidence="1">
    <location>
        <begin position="149"/>
        <end position="158"/>
    </location>
</feature>
<reference evidence="3" key="1">
    <citation type="submission" date="2015-09" db="EMBL/GenBank/DDBJ databases">
        <authorList>
            <consortium name="Pathogen Informatics"/>
        </authorList>
    </citation>
    <scope>NUCLEOTIDE SEQUENCE [LARGE SCALE GENOMIC DNA]</scope>
    <source>
        <strain evidence="3">Lake Konstanz</strain>
    </source>
</reference>
<name>A0A0S4KLQ3_BODSA</name>
<dbReference type="AlphaFoldDB" id="A0A0S4KLQ3"/>
<sequence>MLQEGRFNRAQLMGDGTSSSIPYDEPYEDTDRDDNDNEEEGEEGYLSAEDLDSDSRRNSSIMEGSVRAPIQPQPPSSTSNGNGGGQHHPHHLTNGPSDGPFRFRGLTVPTSTCSQIHQGSDGDDDDEARKGSLSQTTAPSAFPAHGAPSESNSSNHQSIVKGKVKTIVDARGSGSD</sequence>
<evidence type="ECO:0000313" key="3">
    <source>
        <dbReference type="Proteomes" id="UP000051952"/>
    </source>
</evidence>
<proteinExistence type="predicted"/>
<evidence type="ECO:0000313" key="2">
    <source>
        <dbReference type="EMBL" id="CUI14513.1"/>
    </source>
</evidence>
<accession>A0A0S4KLQ3</accession>
<feature type="region of interest" description="Disordered" evidence="1">
    <location>
        <begin position="1"/>
        <end position="176"/>
    </location>
</feature>
<evidence type="ECO:0000256" key="1">
    <source>
        <dbReference type="SAM" id="MobiDB-lite"/>
    </source>
</evidence>
<dbReference type="Proteomes" id="UP000051952">
    <property type="component" value="Unassembled WGS sequence"/>
</dbReference>
<feature type="compositionally biased region" description="Acidic residues" evidence="1">
    <location>
        <begin position="25"/>
        <end position="43"/>
    </location>
</feature>
<gene>
    <name evidence="2" type="ORF">BSAL_94240</name>
</gene>
<feature type="compositionally biased region" description="Polar residues" evidence="1">
    <location>
        <begin position="108"/>
        <end position="118"/>
    </location>
</feature>
<dbReference type="VEuPathDB" id="TriTrypDB:BSAL_94240"/>
<keyword evidence="3" id="KW-1185">Reference proteome</keyword>
<protein>
    <submittedName>
        <fullName evidence="2">Uncharacterized protein</fullName>
    </submittedName>
</protein>